<dbReference type="SMART" id="SM00487">
    <property type="entry name" value="DEXDc"/>
    <property type="match status" value="1"/>
</dbReference>
<dbReference type="PANTHER" id="PTHR18934:SF235">
    <property type="entry name" value="DEAH-BOX RNA HELICASE, PUTATIVE-RELATED"/>
    <property type="match status" value="1"/>
</dbReference>
<dbReference type="Gene3D" id="1.20.120.1080">
    <property type="match status" value="1"/>
</dbReference>
<dbReference type="EC" id="3.6.4.13" evidence="1"/>
<protein>
    <recommendedName>
        <fullName evidence="1">RNA helicase</fullName>
        <ecNumber evidence="1">3.6.4.13</ecNumber>
    </recommendedName>
</protein>
<dbReference type="SMART" id="SM00490">
    <property type="entry name" value="HELICc"/>
    <property type="match status" value="1"/>
</dbReference>
<evidence type="ECO:0000256" key="5">
    <source>
        <dbReference type="PROSITE-ProRule" id="PRU00266"/>
    </source>
</evidence>
<organism evidence="10 11">
    <name type="scientific">Trypanosoma theileri</name>
    <dbReference type="NCBI Taxonomy" id="67003"/>
    <lineage>
        <taxon>Eukaryota</taxon>
        <taxon>Discoba</taxon>
        <taxon>Euglenozoa</taxon>
        <taxon>Kinetoplastea</taxon>
        <taxon>Metakinetoplastina</taxon>
        <taxon>Trypanosomatida</taxon>
        <taxon>Trypanosomatidae</taxon>
        <taxon>Trypanosoma</taxon>
    </lineage>
</organism>
<feature type="domain" description="Helicase C-terminal" evidence="9">
    <location>
        <begin position="764"/>
        <end position="948"/>
    </location>
</feature>
<dbReference type="STRING" id="67003.A0A1X0P9B9"/>
<dbReference type="Pfam" id="PF04408">
    <property type="entry name" value="WHD_HA2"/>
    <property type="match status" value="1"/>
</dbReference>
<dbReference type="InterPro" id="IPR001650">
    <property type="entry name" value="Helicase_C-like"/>
</dbReference>
<dbReference type="InterPro" id="IPR014001">
    <property type="entry name" value="Helicase_ATP-bd"/>
</dbReference>
<dbReference type="Pfam" id="PF00270">
    <property type="entry name" value="DEAD"/>
    <property type="match status" value="1"/>
</dbReference>
<proteinExistence type="predicted"/>
<dbReference type="SUPFAM" id="SSF52540">
    <property type="entry name" value="P-loop containing nucleoside triphosphate hydrolases"/>
    <property type="match status" value="1"/>
</dbReference>
<feature type="domain" description="Helicase ATP-binding" evidence="8">
    <location>
        <begin position="523"/>
        <end position="689"/>
    </location>
</feature>
<dbReference type="Gene3D" id="3.40.50.300">
    <property type="entry name" value="P-loop containing nucleotide triphosphate hydrolases"/>
    <property type="match status" value="2"/>
</dbReference>
<evidence type="ECO:0000256" key="1">
    <source>
        <dbReference type="ARBA" id="ARBA00012552"/>
    </source>
</evidence>
<feature type="compositionally biased region" description="Low complexity" evidence="6">
    <location>
        <begin position="454"/>
        <end position="464"/>
    </location>
</feature>
<evidence type="ECO:0000256" key="6">
    <source>
        <dbReference type="SAM" id="MobiDB-lite"/>
    </source>
</evidence>
<dbReference type="InterPro" id="IPR014720">
    <property type="entry name" value="dsRBD_dom"/>
</dbReference>
<dbReference type="PANTHER" id="PTHR18934">
    <property type="entry name" value="ATP-DEPENDENT RNA HELICASE"/>
    <property type="match status" value="1"/>
</dbReference>
<feature type="domain" description="DRBM" evidence="7">
    <location>
        <begin position="239"/>
        <end position="277"/>
    </location>
</feature>
<feature type="region of interest" description="Disordered" evidence="6">
    <location>
        <begin position="432"/>
        <end position="464"/>
    </location>
</feature>
<evidence type="ECO:0000259" key="9">
    <source>
        <dbReference type="PROSITE" id="PS51194"/>
    </source>
</evidence>
<evidence type="ECO:0000256" key="2">
    <source>
        <dbReference type="ARBA" id="ARBA00022741"/>
    </source>
</evidence>
<gene>
    <name evidence="10" type="ORF">TM35_000014140</name>
</gene>
<keyword evidence="3" id="KW-0378">Hydrolase</keyword>
<dbReference type="Proteomes" id="UP000192257">
    <property type="component" value="Unassembled WGS sequence"/>
</dbReference>
<evidence type="ECO:0000313" key="10">
    <source>
        <dbReference type="EMBL" id="ORC93537.1"/>
    </source>
</evidence>
<accession>A0A1X0P9B9</accession>
<dbReference type="FunFam" id="3.40.50.300:FF:002676">
    <property type="entry name" value="ATP-dependent DEAH-box RNA helicase, putative"/>
    <property type="match status" value="1"/>
</dbReference>
<dbReference type="GO" id="GO:0003723">
    <property type="term" value="F:RNA binding"/>
    <property type="evidence" value="ECO:0007669"/>
    <property type="project" value="UniProtKB-UniRule"/>
</dbReference>
<keyword evidence="5" id="KW-0694">RNA-binding</keyword>
<keyword evidence="11" id="KW-1185">Reference proteome</keyword>
<dbReference type="GeneID" id="39980875"/>
<reference evidence="10 11" key="1">
    <citation type="submission" date="2017-03" db="EMBL/GenBank/DDBJ databases">
        <title>An alternative strategy for trypanosome survival in the mammalian bloodstream revealed through genome and transcriptome analysis of the ubiquitous bovine parasite Trypanosoma (Megatrypanum) theileri.</title>
        <authorList>
            <person name="Kelly S."/>
            <person name="Ivens A."/>
            <person name="Mott A."/>
            <person name="O'Neill E."/>
            <person name="Emms D."/>
            <person name="Macleod O."/>
            <person name="Voorheis P."/>
            <person name="Matthews J."/>
            <person name="Matthews K."/>
            <person name="Carrington M."/>
        </authorList>
    </citation>
    <scope>NUCLEOTIDE SEQUENCE [LARGE SCALE GENOMIC DNA]</scope>
    <source>
        <strain evidence="10">Edinburgh</strain>
    </source>
</reference>
<dbReference type="GO" id="GO:0005524">
    <property type="term" value="F:ATP binding"/>
    <property type="evidence" value="ECO:0007669"/>
    <property type="project" value="UniProtKB-KW"/>
</dbReference>
<sequence>MKFHPIPALQVDMRAESQIESFLKKERQREGTKEETSFNGRLSSKETFPTIRLLNVPKSTLKRAVLEFYVRGKAVTAIGQSTRAKRAKILCCMHALQLIDHFSLDASETSSTPTPLPLEEEAPTWNSSSTKSMSFSVIRSSSSSTINTTDTPPQPNAYKRWEDYVADSELYVKRQEERERNEAYAQMRIPLTGNMLVDRATRITENERCTNQLALQQLNNQIRGATKEMNVVQVMRRVFVSTLVLDSATHLSAIGVANTPKEAKQRTAMHALNILKLVKEQRQESTRGNTVRTATNFGGSGSCVSSNALSTSLTPRYGKMLDFFTLLCDVTPSSKYTKESNCYTCQMELDGVKCTGRGINRFEAERNAIETALTEMELYDERLQAINSLISRYPNMQPQTIPSVTLPESLRNEIHSFVQQCRKELHLPEETIQTVHTTTTTTTTTTNSEKENENSVPSSSSETVVDVETRATLAALEASPHDAAYSSTLLSRLRALRLDAVYLSQFHPRRSSLPIARAEAQLHSALATQRAVVVCGATGCGKTTQVPQFLLDAATAAGCGGACRVIVTQPRRLSACGVAARIAAERRERIGETVGYAVRLDARPGRHITLCTTGVLLQLLVGSPALETVSHLVIDEVHERDVNCDVLLALVRQILQRGNPRLRVVLMSATMQSEKFAAYFGNVPVINVEGTTYPVKERYLEDIVQLLHKSSMANYYSPMFDVLDNKISQSRRGKNITSNRNSGFRGKTQLLTTPLKTDYGLIARLIELSVSIDLQNEVSGKSILVFLPGWKELIAAKQALENITTNRRYHIILLHSSVDAEKQRQCFEPAPEGYIKVVFATNIAESGITIDDAAVVIDTGLIKQTTWVPRDSGSLCKTHTSSFATHLTLQYASRANCTQRKGRAGRTQGGVCYRLFTREIWDALPSFQEAEIHRVPLTQVLLKLLSLGYTKPKETLGTFIEPPSVRNVEASLHQLQCLGAVTATEELTPLGLYLSRLPCDPPIGKMIMMGVVLRCLDSALTMAATADVSPFLANRELSFEIRQRRHILAMGSQSDHISVLNAYNAFCARRGDVNFARENFLHMGNLRLISRYKEQYREILRRSGFIRSDELNSLDVPGNNNNNDNDDDDGFLVSDDTSSMEQLYVDSGPLSSDASDVTLVKACLCAALFPNVAVLDPAPLLQGSTKTKKLVMRTSTRVSISPSKDSACRRLGPPRSHGVLTAQEFFDQETHDNDENNNNNNSNSISGPFTPSMLYMYQNVFGVRESREEFLTQVSSVSLWALLLFGVGEADMQFDPLLNLCIVGGWIGIKIDSSSFAAMQALRTTLHAVVWRKYKHPDDDKNNKALEVLRGLCKAVLKSPPNDREQYINRLVDTGRIVSPTKMEPFTNISGDNTVDDDIDDDTDDANANGDYHDDNGSPVKGKTEKKRTCFA</sequence>
<dbReference type="InterPro" id="IPR011545">
    <property type="entry name" value="DEAD/DEAH_box_helicase_dom"/>
</dbReference>
<feature type="region of interest" description="Disordered" evidence="6">
    <location>
        <begin position="1383"/>
        <end position="1432"/>
    </location>
</feature>
<dbReference type="InterPro" id="IPR002464">
    <property type="entry name" value="DNA/RNA_helicase_DEAH_CS"/>
</dbReference>
<dbReference type="PROSITE" id="PS51194">
    <property type="entry name" value="HELICASE_CTER"/>
    <property type="match status" value="1"/>
</dbReference>
<evidence type="ECO:0000313" key="11">
    <source>
        <dbReference type="Proteomes" id="UP000192257"/>
    </source>
</evidence>
<dbReference type="CDD" id="cd17917">
    <property type="entry name" value="DEXHc_RHA-like"/>
    <property type="match status" value="1"/>
</dbReference>
<dbReference type="InterPro" id="IPR007502">
    <property type="entry name" value="Helicase-assoc_dom"/>
</dbReference>
<keyword evidence="2" id="KW-0547">Nucleotide-binding</keyword>
<evidence type="ECO:0000259" key="7">
    <source>
        <dbReference type="PROSITE" id="PS50137"/>
    </source>
</evidence>
<dbReference type="GO" id="GO:0003724">
    <property type="term" value="F:RNA helicase activity"/>
    <property type="evidence" value="ECO:0007669"/>
    <property type="project" value="UniProtKB-EC"/>
</dbReference>
<feature type="compositionally biased region" description="Acidic residues" evidence="6">
    <location>
        <begin position="1394"/>
        <end position="1405"/>
    </location>
</feature>
<dbReference type="OrthoDB" id="5600252at2759"/>
<feature type="region of interest" description="Disordered" evidence="6">
    <location>
        <begin position="109"/>
        <end position="129"/>
    </location>
</feature>
<feature type="region of interest" description="Disordered" evidence="6">
    <location>
        <begin position="1112"/>
        <end position="1132"/>
    </location>
</feature>
<keyword evidence="4" id="KW-0067">ATP-binding</keyword>
<dbReference type="VEuPathDB" id="TriTrypDB:TM35_000014140"/>
<dbReference type="SMART" id="SM00847">
    <property type="entry name" value="HA2"/>
    <property type="match status" value="1"/>
</dbReference>
<dbReference type="PROSITE" id="PS00690">
    <property type="entry name" value="DEAH_ATP_HELICASE"/>
    <property type="match status" value="1"/>
</dbReference>
<dbReference type="EMBL" id="NBCO01000001">
    <property type="protein sequence ID" value="ORC93537.1"/>
    <property type="molecule type" value="Genomic_DNA"/>
</dbReference>
<evidence type="ECO:0000256" key="3">
    <source>
        <dbReference type="ARBA" id="ARBA00022801"/>
    </source>
</evidence>
<comment type="caution">
    <text evidence="10">The sequence shown here is derived from an EMBL/GenBank/DDBJ whole genome shotgun (WGS) entry which is preliminary data.</text>
</comment>
<dbReference type="InterPro" id="IPR048333">
    <property type="entry name" value="HA2_WH"/>
</dbReference>
<name>A0A1X0P9B9_9TRYP</name>
<feature type="compositionally biased region" description="Low complexity" evidence="6">
    <location>
        <begin position="437"/>
        <end position="447"/>
    </location>
</feature>
<dbReference type="Pfam" id="PF00271">
    <property type="entry name" value="Helicase_C"/>
    <property type="match status" value="1"/>
</dbReference>
<evidence type="ECO:0000259" key="8">
    <source>
        <dbReference type="PROSITE" id="PS51192"/>
    </source>
</evidence>
<dbReference type="RefSeq" id="XP_028887603.1">
    <property type="nucleotide sequence ID" value="XM_029021095.1"/>
</dbReference>
<dbReference type="PROSITE" id="PS51192">
    <property type="entry name" value="HELICASE_ATP_BIND_1"/>
    <property type="match status" value="1"/>
</dbReference>
<dbReference type="GO" id="GO:0016787">
    <property type="term" value="F:hydrolase activity"/>
    <property type="evidence" value="ECO:0007669"/>
    <property type="project" value="UniProtKB-KW"/>
</dbReference>
<keyword evidence="10" id="KW-0347">Helicase</keyword>
<dbReference type="InterPro" id="IPR027417">
    <property type="entry name" value="P-loop_NTPase"/>
</dbReference>
<dbReference type="CDD" id="cd18791">
    <property type="entry name" value="SF2_C_RHA"/>
    <property type="match status" value="1"/>
</dbReference>
<evidence type="ECO:0000256" key="4">
    <source>
        <dbReference type="ARBA" id="ARBA00022840"/>
    </source>
</evidence>
<dbReference type="PROSITE" id="PS50137">
    <property type="entry name" value="DS_RBD"/>
    <property type="match status" value="1"/>
</dbReference>